<organism evidence="1">
    <name type="scientific">marine metagenome</name>
    <dbReference type="NCBI Taxonomy" id="408172"/>
    <lineage>
        <taxon>unclassified sequences</taxon>
        <taxon>metagenomes</taxon>
        <taxon>ecological metagenomes</taxon>
    </lineage>
</organism>
<proteinExistence type="predicted"/>
<dbReference type="EMBL" id="UINC01039283">
    <property type="protein sequence ID" value="SVB37545.1"/>
    <property type="molecule type" value="Genomic_DNA"/>
</dbReference>
<sequence length="122" mass="14760">MLVQRVKKRYMSLIILKDTICLNSVMRLFGKSKEEKIVEFKAEQSVRNGKELKKLLKIFKENRDEIEKRTGKRPDIDDTTKLFMQKILNVWLSEGKDIDDEKFWNAVDYNKQFDYPVEYYER</sequence>
<dbReference type="AlphaFoldDB" id="A0A382DH32"/>
<name>A0A382DH32_9ZZZZ</name>
<protein>
    <submittedName>
        <fullName evidence="1">Uncharacterized protein</fullName>
    </submittedName>
</protein>
<gene>
    <name evidence="1" type="ORF">METZ01_LOCUS190399</name>
</gene>
<reference evidence="1" key="1">
    <citation type="submission" date="2018-05" db="EMBL/GenBank/DDBJ databases">
        <authorList>
            <person name="Lanie J.A."/>
            <person name="Ng W.-L."/>
            <person name="Kazmierczak K.M."/>
            <person name="Andrzejewski T.M."/>
            <person name="Davidsen T.M."/>
            <person name="Wayne K.J."/>
            <person name="Tettelin H."/>
            <person name="Glass J.I."/>
            <person name="Rusch D."/>
            <person name="Podicherti R."/>
            <person name="Tsui H.-C.T."/>
            <person name="Winkler M.E."/>
        </authorList>
    </citation>
    <scope>NUCLEOTIDE SEQUENCE</scope>
</reference>
<accession>A0A382DH32</accession>
<evidence type="ECO:0000313" key="1">
    <source>
        <dbReference type="EMBL" id="SVB37545.1"/>
    </source>
</evidence>